<evidence type="ECO:0000313" key="3">
    <source>
        <dbReference type="EMBL" id="MCL6284355.1"/>
    </source>
</evidence>
<evidence type="ECO:0000313" key="4">
    <source>
        <dbReference type="Proteomes" id="UP001203880"/>
    </source>
</evidence>
<dbReference type="EC" id="5.99.1.4" evidence="1"/>
<dbReference type="InterPro" id="IPR051924">
    <property type="entry name" value="GST_Kappa/NadH"/>
</dbReference>
<reference evidence="3" key="1">
    <citation type="submission" date="2022-05" db="EMBL/GenBank/DDBJ databases">
        <authorList>
            <person name="Park J.-S."/>
        </authorList>
    </citation>
    <scope>NUCLEOTIDE SEQUENCE</scope>
    <source>
        <strain evidence="3">2012CJ41-6</strain>
    </source>
</reference>
<dbReference type="PANTHER" id="PTHR42943">
    <property type="entry name" value="GLUTATHIONE S-TRANSFERASE KAPPA"/>
    <property type="match status" value="1"/>
</dbReference>
<dbReference type="Gene3D" id="3.40.30.10">
    <property type="entry name" value="Glutaredoxin"/>
    <property type="match status" value="1"/>
</dbReference>
<organism evidence="3 4">
    <name type="scientific">Ruegeria spongiae</name>
    <dbReference type="NCBI Taxonomy" id="2942209"/>
    <lineage>
        <taxon>Bacteria</taxon>
        <taxon>Pseudomonadati</taxon>
        <taxon>Pseudomonadota</taxon>
        <taxon>Alphaproteobacteria</taxon>
        <taxon>Rhodobacterales</taxon>
        <taxon>Roseobacteraceae</taxon>
        <taxon>Ruegeria</taxon>
    </lineage>
</organism>
<name>A0ABT0Q3E3_9RHOB</name>
<comment type="similarity">
    <text evidence="1">Belongs to the GST superfamily. NadH family.</text>
</comment>
<dbReference type="Pfam" id="PF01323">
    <property type="entry name" value="DSBA"/>
    <property type="match status" value="1"/>
</dbReference>
<dbReference type="PANTHER" id="PTHR42943:SF2">
    <property type="entry name" value="GLUTATHIONE S-TRANSFERASE KAPPA 1"/>
    <property type="match status" value="1"/>
</dbReference>
<dbReference type="InterPro" id="IPR036249">
    <property type="entry name" value="Thioredoxin-like_sf"/>
</dbReference>
<protein>
    <recommendedName>
        <fullName evidence="1">2-hydroxychromene-2-carboxylate isomerase</fullName>
        <ecNumber evidence="1">5.99.1.4</ecNumber>
    </recommendedName>
</protein>
<dbReference type="EMBL" id="JAMFMB010000015">
    <property type="protein sequence ID" value="MCL6284355.1"/>
    <property type="molecule type" value="Genomic_DNA"/>
</dbReference>
<sequence>MPEIDFWFSIGSTYSFLTVMRLPDWARERDVTLRWRVFNVRHVMTEQNNIPFANKPQKSAYMWRDIQRRTAKYGLRCTLPAPYPISDLPLANRVALLGLRTEWGIPFVRNCYRLWFEDGVEAGSEANLTEALHRADQDPMQVLARAQDPETVAALAAETEAATALGVFGAPSFVVRDEVFWGDDRLEDALSWSRLGHVA</sequence>
<evidence type="ECO:0000259" key="2">
    <source>
        <dbReference type="Pfam" id="PF01323"/>
    </source>
</evidence>
<dbReference type="RefSeq" id="WP_249710377.1">
    <property type="nucleotide sequence ID" value="NZ_JAMFMB010000015.1"/>
</dbReference>
<evidence type="ECO:0000256" key="1">
    <source>
        <dbReference type="PIRNR" id="PIRNR006386"/>
    </source>
</evidence>
<dbReference type="InterPro" id="IPR014440">
    <property type="entry name" value="HCCAis_GSTk"/>
</dbReference>
<proteinExistence type="inferred from homology"/>
<dbReference type="SUPFAM" id="SSF52833">
    <property type="entry name" value="Thioredoxin-like"/>
    <property type="match status" value="1"/>
</dbReference>
<dbReference type="PIRSF" id="PIRSF006386">
    <property type="entry name" value="HCCAis_GSTk"/>
    <property type="match status" value="1"/>
</dbReference>
<dbReference type="InterPro" id="IPR001853">
    <property type="entry name" value="DSBA-like_thioredoxin_dom"/>
</dbReference>
<keyword evidence="4" id="KW-1185">Reference proteome</keyword>
<comment type="catalytic activity">
    <reaction evidence="1">
        <text>2-hydroxychromene-2-carboxylate = (3E)-4-(2-hydroxyphenyl)-2-oxobut-3-enoate</text>
        <dbReference type="Rhea" id="RHEA:27401"/>
        <dbReference type="ChEBI" id="CHEBI:59350"/>
        <dbReference type="ChEBI" id="CHEBI:59353"/>
        <dbReference type="EC" id="5.99.1.4"/>
    </reaction>
</comment>
<accession>A0ABT0Q3E3</accession>
<gene>
    <name evidence="3" type="ORF">M3P21_12550</name>
</gene>
<feature type="domain" description="DSBA-like thioredoxin" evidence="2">
    <location>
        <begin position="3"/>
        <end position="188"/>
    </location>
</feature>
<keyword evidence="1" id="KW-0413">Isomerase</keyword>
<comment type="caution">
    <text evidence="3">The sequence shown here is derived from an EMBL/GenBank/DDBJ whole genome shotgun (WGS) entry which is preliminary data.</text>
</comment>
<dbReference type="Proteomes" id="UP001203880">
    <property type="component" value="Unassembled WGS sequence"/>
</dbReference>